<name>A0ABS9NP76_9NEIS</name>
<dbReference type="Gene3D" id="2.60.120.10">
    <property type="entry name" value="Jelly Rolls"/>
    <property type="match status" value="1"/>
</dbReference>
<organism evidence="2 3">
    <name type="scientific">Kingella pumchi</name>
    <dbReference type="NCBI Taxonomy" id="2779506"/>
    <lineage>
        <taxon>Bacteria</taxon>
        <taxon>Pseudomonadati</taxon>
        <taxon>Pseudomonadota</taxon>
        <taxon>Betaproteobacteria</taxon>
        <taxon>Neisseriales</taxon>
        <taxon>Neisseriaceae</taxon>
        <taxon>Kingella</taxon>
    </lineage>
</organism>
<protein>
    <submittedName>
        <fullName evidence="2">Cupin domain-containing protein</fullName>
    </submittedName>
</protein>
<dbReference type="SUPFAM" id="SSF51182">
    <property type="entry name" value="RmlC-like cupins"/>
    <property type="match status" value="1"/>
</dbReference>
<evidence type="ECO:0000259" key="1">
    <source>
        <dbReference type="Pfam" id="PF07883"/>
    </source>
</evidence>
<dbReference type="InterPro" id="IPR011051">
    <property type="entry name" value="RmlC_Cupin_sf"/>
</dbReference>
<dbReference type="InterPro" id="IPR013096">
    <property type="entry name" value="Cupin_2"/>
</dbReference>
<sequence>MHIPQIIRFADYLKDGGTESVRTVLHHDHHDNMVLWQIPPGTSLPAHRHPHGTDIWIVLQGEAELLDDENSGRTIRAGESVIVGLHQIHGARNRADAKEDCILVSVISPRAGFEAAPK</sequence>
<dbReference type="EMBL" id="JAKOOW010000026">
    <property type="protein sequence ID" value="MCG6504485.1"/>
    <property type="molecule type" value="Genomic_DNA"/>
</dbReference>
<gene>
    <name evidence="2" type="ORF">MB824_08240</name>
</gene>
<evidence type="ECO:0000313" key="2">
    <source>
        <dbReference type="EMBL" id="MCG6504485.1"/>
    </source>
</evidence>
<comment type="caution">
    <text evidence="2">The sequence shown here is derived from an EMBL/GenBank/DDBJ whole genome shotgun (WGS) entry which is preliminary data.</text>
</comment>
<dbReference type="RefSeq" id="WP_238747968.1">
    <property type="nucleotide sequence ID" value="NZ_JAKOOW010000026.1"/>
</dbReference>
<dbReference type="InterPro" id="IPR014710">
    <property type="entry name" value="RmlC-like_jellyroll"/>
</dbReference>
<feature type="domain" description="Cupin type-2" evidence="1">
    <location>
        <begin position="35"/>
        <end position="103"/>
    </location>
</feature>
<accession>A0ABS9NP76</accession>
<dbReference type="Proteomes" id="UP001298424">
    <property type="component" value="Unassembled WGS sequence"/>
</dbReference>
<proteinExistence type="predicted"/>
<evidence type="ECO:0000313" key="3">
    <source>
        <dbReference type="Proteomes" id="UP001298424"/>
    </source>
</evidence>
<reference evidence="2 3" key="1">
    <citation type="submission" date="2022-02" db="EMBL/GenBank/DDBJ databases">
        <title>Genome sequence data of Kingella unionensis sp. nov. strain CICC 24913 (CCUG 75125).</title>
        <authorList>
            <person name="Xiao M."/>
        </authorList>
    </citation>
    <scope>NUCLEOTIDE SEQUENCE [LARGE SCALE GENOMIC DNA]</scope>
    <source>
        <strain evidence="2 3">CICC 24913</strain>
    </source>
</reference>
<keyword evidence="3" id="KW-1185">Reference proteome</keyword>
<dbReference type="Pfam" id="PF07883">
    <property type="entry name" value="Cupin_2"/>
    <property type="match status" value="1"/>
</dbReference>